<proteinExistence type="predicted"/>
<dbReference type="EMBL" id="CM042886">
    <property type="protein sequence ID" value="KAI4338373.1"/>
    <property type="molecule type" value="Genomic_DNA"/>
</dbReference>
<name>A0ACB9NQK8_9MYRT</name>
<keyword evidence="2" id="KW-1185">Reference proteome</keyword>
<gene>
    <name evidence="1" type="ORF">MLD38_023439</name>
</gene>
<comment type="caution">
    <text evidence="1">The sequence shown here is derived from an EMBL/GenBank/DDBJ whole genome shotgun (WGS) entry which is preliminary data.</text>
</comment>
<dbReference type="Proteomes" id="UP001057402">
    <property type="component" value="Chromosome 7"/>
</dbReference>
<sequence>MTNQTIADYLREMKHIADQLGSIGKVIPTIELILYVLRDLLRQYESLVTTLSHSAIHQSFDQVRAHLLTYEQRLKDLSSDSGNFISGALYYVASPSGHHGRHGGRRFPDTSQSTGHSTPASSNHSHQRSFDSSTRPRNRDGAITCQICNHKGHDAVMCHLRFNRATTDVPEAMVALANDANVYYVWYPDSGASDHMTPSAGMIQDLVPYNGLTRVHIGDGASLDIARVGKIELSTPARPLRLNGVRHVPCLRHNLLSIKRLCGDNSCTVTFDRNSFLVKDRLTGTPLLQQRNEGLHYQLTLSPTSSSTTFTASSVIDRHSRPCHPHTGIVTRLCNCGLLPSSAYHASFCASCAAGKSRRLPSQDSTTRATEPFAPVAQRCTDCTGHLAAYKLAPRSAPCIFLEYSDVHKGYRYFNPAFGRIHYCRHVRFVEDDFPATTLIRQSSSSNMDHHEIFKQVTWFMPTVSDTPSSNVAAAGSNPLTQPSDSTSKPLSTTVDQSMAPPAAQ</sequence>
<protein>
    <submittedName>
        <fullName evidence="1">Uncharacterized protein</fullName>
    </submittedName>
</protein>
<organism evidence="1 2">
    <name type="scientific">Melastoma candidum</name>
    <dbReference type="NCBI Taxonomy" id="119954"/>
    <lineage>
        <taxon>Eukaryota</taxon>
        <taxon>Viridiplantae</taxon>
        <taxon>Streptophyta</taxon>
        <taxon>Embryophyta</taxon>
        <taxon>Tracheophyta</taxon>
        <taxon>Spermatophyta</taxon>
        <taxon>Magnoliopsida</taxon>
        <taxon>eudicotyledons</taxon>
        <taxon>Gunneridae</taxon>
        <taxon>Pentapetalae</taxon>
        <taxon>rosids</taxon>
        <taxon>malvids</taxon>
        <taxon>Myrtales</taxon>
        <taxon>Melastomataceae</taxon>
        <taxon>Melastomatoideae</taxon>
        <taxon>Melastomateae</taxon>
        <taxon>Melastoma</taxon>
    </lineage>
</organism>
<evidence type="ECO:0000313" key="1">
    <source>
        <dbReference type="EMBL" id="KAI4338373.1"/>
    </source>
</evidence>
<evidence type="ECO:0000313" key="2">
    <source>
        <dbReference type="Proteomes" id="UP001057402"/>
    </source>
</evidence>
<reference evidence="2" key="1">
    <citation type="journal article" date="2023" name="Front. Plant Sci.">
        <title>Chromosomal-level genome assembly of Melastoma candidum provides insights into trichome evolution.</title>
        <authorList>
            <person name="Zhong Y."/>
            <person name="Wu W."/>
            <person name="Sun C."/>
            <person name="Zou P."/>
            <person name="Liu Y."/>
            <person name="Dai S."/>
            <person name="Zhou R."/>
        </authorList>
    </citation>
    <scope>NUCLEOTIDE SEQUENCE [LARGE SCALE GENOMIC DNA]</scope>
</reference>
<accession>A0ACB9NQK8</accession>